<comment type="caution">
    <text evidence="1">The sequence shown here is derived from an EMBL/GenBank/DDBJ whole genome shotgun (WGS) entry which is preliminary data.</text>
</comment>
<name>A0A4U6QLA3_9ACTN</name>
<accession>A0A4U6QLA3</accession>
<evidence type="ECO:0000313" key="1">
    <source>
        <dbReference type="EMBL" id="TKV61337.1"/>
    </source>
</evidence>
<evidence type="ECO:0000313" key="2">
    <source>
        <dbReference type="Proteomes" id="UP000306985"/>
    </source>
</evidence>
<gene>
    <name evidence="1" type="ORF">FDO65_06990</name>
</gene>
<reference evidence="1 2" key="1">
    <citation type="submission" date="2019-05" db="EMBL/GenBank/DDBJ databases">
        <title>Nakamurella sp. N5BH11, whole genome shotgun sequence.</title>
        <authorList>
            <person name="Tuo L."/>
        </authorList>
    </citation>
    <scope>NUCLEOTIDE SEQUENCE [LARGE SCALE GENOMIC DNA]</scope>
    <source>
        <strain evidence="1 2">N5BH11</strain>
    </source>
</reference>
<organism evidence="1 2">
    <name type="scientific">Nakamurella flava</name>
    <dbReference type="NCBI Taxonomy" id="2576308"/>
    <lineage>
        <taxon>Bacteria</taxon>
        <taxon>Bacillati</taxon>
        <taxon>Actinomycetota</taxon>
        <taxon>Actinomycetes</taxon>
        <taxon>Nakamurellales</taxon>
        <taxon>Nakamurellaceae</taxon>
        <taxon>Nakamurella</taxon>
    </lineage>
</organism>
<dbReference type="Proteomes" id="UP000306985">
    <property type="component" value="Unassembled WGS sequence"/>
</dbReference>
<proteinExistence type="predicted"/>
<dbReference type="OrthoDB" id="5124197at2"/>
<keyword evidence="2" id="KW-1185">Reference proteome</keyword>
<dbReference type="EMBL" id="SZZH01000001">
    <property type="protein sequence ID" value="TKV61337.1"/>
    <property type="molecule type" value="Genomic_DNA"/>
</dbReference>
<protein>
    <submittedName>
        <fullName evidence="1">Uncharacterized protein</fullName>
    </submittedName>
</protein>
<dbReference type="RefSeq" id="WP_137448641.1">
    <property type="nucleotide sequence ID" value="NZ_SZZH01000001.1"/>
</dbReference>
<sequence>MAWTHTRSELGNAIKLGADEKTVADLRRQLRADKLAEHIKKVVDQAPPLTAEQRDRLAALLRAGGGNAAA</sequence>
<dbReference type="AlphaFoldDB" id="A0A4U6QLA3"/>